<evidence type="ECO:0000313" key="3">
    <source>
        <dbReference type="EMBL" id="EID77801.1"/>
    </source>
</evidence>
<dbReference type="PANTHER" id="PTHR47691">
    <property type="entry name" value="REGULATOR-RELATED"/>
    <property type="match status" value="1"/>
</dbReference>
<dbReference type="Proteomes" id="UP000006447">
    <property type="component" value="Unassembled WGS sequence"/>
</dbReference>
<evidence type="ECO:0000313" key="4">
    <source>
        <dbReference type="Proteomes" id="UP000006447"/>
    </source>
</evidence>
<evidence type="ECO:0000256" key="1">
    <source>
        <dbReference type="PROSITE-ProRule" id="PRU00339"/>
    </source>
</evidence>
<dbReference type="AlphaFoldDB" id="I0WN35"/>
<dbReference type="Pfam" id="PF13424">
    <property type="entry name" value="TPR_12"/>
    <property type="match status" value="1"/>
</dbReference>
<dbReference type="PATRIC" id="fig|1165867.3.peg.4453"/>
<proteinExistence type="predicted"/>
<dbReference type="RefSeq" id="WP_007298997.1">
    <property type="nucleotide sequence ID" value="NZ_AJJH01000121.1"/>
</dbReference>
<dbReference type="PANTHER" id="PTHR47691:SF3">
    <property type="entry name" value="HTH-TYPE TRANSCRIPTIONAL REGULATOR RV0890C-RELATED"/>
    <property type="match status" value="1"/>
</dbReference>
<dbReference type="InterPro" id="IPR041656">
    <property type="entry name" value="TPR_5"/>
</dbReference>
<dbReference type="InterPro" id="IPR011990">
    <property type="entry name" value="TPR-like_helical_dom_sf"/>
</dbReference>
<accession>I0WN35</accession>
<dbReference type="Gene3D" id="1.25.40.10">
    <property type="entry name" value="Tetratricopeptide repeat domain"/>
    <property type="match status" value="2"/>
</dbReference>
<dbReference type="Pfam" id="PF12688">
    <property type="entry name" value="TPR_5"/>
    <property type="match status" value="1"/>
</dbReference>
<protein>
    <recommendedName>
        <fullName evidence="2">Tetratrico peptide repeat group 5 domain-containing protein</fullName>
    </recommendedName>
</protein>
<dbReference type="InterPro" id="IPR019734">
    <property type="entry name" value="TPR_rpt"/>
</dbReference>
<feature type="repeat" description="TPR" evidence="1">
    <location>
        <begin position="47"/>
        <end position="80"/>
    </location>
</feature>
<comment type="caution">
    <text evidence="3">The sequence shown here is derived from an EMBL/GenBank/DDBJ whole genome shotgun (WGS) entry which is preliminary data.</text>
</comment>
<gene>
    <name evidence="3" type="ORF">W59_21808</name>
</gene>
<dbReference type="EMBL" id="AJJH01000121">
    <property type="protein sequence ID" value="EID77801.1"/>
    <property type="molecule type" value="Genomic_DNA"/>
</dbReference>
<reference evidence="3 4" key="1">
    <citation type="journal article" date="2012" name="J. Bacteriol.">
        <title>Draft genome sequence of the nitrophenol-degrading actinomycete Rhodococcus imtechensis RKJ300.</title>
        <authorList>
            <person name="Vikram S."/>
            <person name="Kumar S."/>
            <person name="Subramanian S."/>
            <person name="Raghava G.P."/>
        </authorList>
    </citation>
    <scope>NUCLEOTIDE SEQUENCE [LARGE SCALE GENOMIC DNA]</scope>
    <source>
        <strain evidence="3 4">RKJ300</strain>
    </source>
</reference>
<dbReference type="SMART" id="SM00028">
    <property type="entry name" value="TPR"/>
    <property type="match status" value="6"/>
</dbReference>
<feature type="domain" description="Tetratrico peptide repeat group 5" evidence="2">
    <location>
        <begin position="49"/>
        <end position="147"/>
    </location>
</feature>
<organism evidence="3 4">
    <name type="scientific">Rhodococcus opacus RKJ300 = JCM 13270</name>
    <dbReference type="NCBI Taxonomy" id="1165867"/>
    <lineage>
        <taxon>Bacteria</taxon>
        <taxon>Bacillati</taxon>
        <taxon>Actinomycetota</taxon>
        <taxon>Actinomycetes</taxon>
        <taxon>Mycobacteriales</taxon>
        <taxon>Nocardiaceae</taxon>
        <taxon>Rhodococcus</taxon>
    </lineage>
</organism>
<evidence type="ECO:0000259" key="2">
    <source>
        <dbReference type="Pfam" id="PF12688"/>
    </source>
</evidence>
<dbReference type="SUPFAM" id="SSF48452">
    <property type="entry name" value="TPR-like"/>
    <property type="match status" value="1"/>
</dbReference>
<dbReference type="PROSITE" id="PS50005">
    <property type="entry name" value="TPR"/>
    <property type="match status" value="1"/>
</dbReference>
<sequence length="507" mass="53251">MGDQTLGPDAARDLLAAGAAAYSRGEVAEALRTFEQVARSTTGDLRTSAIINAASMSDELGDHTKAVDLYREALAAMPADAIRMRPAALVNLSQAFQHLGDLDDAQDALEQARGLLAAADDQGDLRVACLLSLTAVAMHRQQWAHAAEIATESLDAAVRFAPTLAGHPLMNLAGIHFETGRFDLSDDFAGQALEAFETAGDVNAVAETQQNLGIMHCRSGRPDDAEPLLLSSQTYFERAGIGHRAGIGSKVLAFLAEGRGDTERASTLYRCSLDYFRSSGAVLDVADVETRLATVAFREGRPDEGETLLAAAFDTYRGLGLGLHCAQVDFWHAALLESVLAASGTPDSAVRVRATALAVPAAIAIDAVRCTLPNGRQREQWNREIADPAMQLAFRLAYASGDAHLVADLVEAQCAGTTVDVGRAGHRTPARLPLQLPDLPPAGATGTEGSFLLGAALAGAAAGAGLPVPLPPRLVTPDGRNVLGTAIAVAEERYGREVRDSQVVPAR</sequence>
<name>I0WN35_RHOOP</name>
<keyword evidence="1" id="KW-0802">TPR repeat</keyword>